<evidence type="ECO:0000256" key="3">
    <source>
        <dbReference type="ARBA" id="ARBA00022840"/>
    </source>
</evidence>
<dbReference type="EMBL" id="QQXK01000010">
    <property type="protein sequence ID" value="RII42550.1"/>
    <property type="molecule type" value="Genomic_DNA"/>
</dbReference>
<proteinExistence type="predicted"/>
<gene>
    <name evidence="5" type="ORF">DWB68_06260</name>
</gene>
<name>A0A399JBW9_9MICC</name>
<dbReference type="AlphaFoldDB" id="A0A399JBW9"/>
<feature type="domain" description="SF3 helicase" evidence="4">
    <location>
        <begin position="319"/>
        <end position="494"/>
    </location>
</feature>
<evidence type="ECO:0000256" key="1">
    <source>
        <dbReference type="ARBA" id="ARBA00022741"/>
    </source>
</evidence>
<accession>A0A399JBW9</accession>
<keyword evidence="2" id="KW-0378">Hydrolase</keyword>
<sequence length="714" mass="76662">MTCSANTPKNTQPAQPVNFDDVLLANETTQAAPAPMVIPSLDEMTPSDEDLRYAAAAFAREEDPLGLDRLLQIANPGTISVCAQQPIRNLSHLAPRFRAHWGGTIARVLTAGEVVLYILRDGVWVPDQSGRVQQMVGATARAALDEVDYLMTHDPAVVRSLAAHRRVLEDPSADEDLRYEAQAAIDKVRARIAAPRESLDDMISNQAYAWTRVVNGARSEVFGEAAFSERDTDPYALNTPNGLLDLRTLKIREITEADGLITCITSGVYLRPEERKPAPGFERAIRHLRRQGAAIGRASLPSTATQAEIEAAEKRHADEIEDFYQRALGYSISGKPSRSLGILTGAAGAGKTTLVQLACEALGGSGSDTSYAGLVSPGVLHTDLSDSNKPLPGVLDLGSKRLVLVDEADNHYNSSGIKKKVSASTLKLLVQSAPVVRARGVFGKKPVALKIKASFFVSVNDTLAIAGIDKGIEDRLLPSSWPVPVPADEVDDDAIASFSQDDKDALLSWLIDGFQMAWRHDQIKGSDRTPRGRYAYQEWMKNAVAEAGGVVDQSECAPFFEAMVAGTDEDGHGLRLTMGAWHQLYSMWRHSVAPSTRTVGLAEFSKAMKTRFGDEVTFGRSYHQTTSGDMLISGKLLAGAYSTRSLDWLLSPGAFPRFAAAPGVKSAARGTANRKPEITAPGPVVAPTPAPAPAAVPAAHPAPVLDASASGWEF</sequence>
<evidence type="ECO:0000313" key="5">
    <source>
        <dbReference type="EMBL" id="RII42550.1"/>
    </source>
</evidence>
<evidence type="ECO:0000313" key="6">
    <source>
        <dbReference type="Proteomes" id="UP000265419"/>
    </source>
</evidence>
<dbReference type="GO" id="GO:0005524">
    <property type="term" value="F:ATP binding"/>
    <property type="evidence" value="ECO:0007669"/>
    <property type="project" value="UniProtKB-KW"/>
</dbReference>
<dbReference type="InterPro" id="IPR014818">
    <property type="entry name" value="Phage/plasmid_primase_P4_C"/>
</dbReference>
<dbReference type="InterPro" id="IPR051620">
    <property type="entry name" value="ORF904-like_C"/>
</dbReference>
<dbReference type="GO" id="GO:0016787">
    <property type="term" value="F:hydrolase activity"/>
    <property type="evidence" value="ECO:0007669"/>
    <property type="project" value="UniProtKB-KW"/>
</dbReference>
<dbReference type="Pfam" id="PF08706">
    <property type="entry name" value="D5_N"/>
    <property type="match status" value="1"/>
</dbReference>
<dbReference type="PANTHER" id="PTHR35372">
    <property type="entry name" value="ATP BINDING PROTEIN-RELATED"/>
    <property type="match status" value="1"/>
</dbReference>
<dbReference type="Gene3D" id="3.40.50.300">
    <property type="entry name" value="P-loop containing nucleotide triphosphate hydrolases"/>
    <property type="match status" value="1"/>
</dbReference>
<dbReference type="SUPFAM" id="SSF52540">
    <property type="entry name" value="P-loop containing nucleoside triphosphate hydrolases"/>
    <property type="match status" value="1"/>
</dbReference>
<organism evidence="5 6">
    <name type="scientific">Galactobacter valiniphilus</name>
    <dbReference type="NCBI Taxonomy" id="2676122"/>
    <lineage>
        <taxon>Bacteria</taxon>
        <taxon>Bacillati</taxon>
        <taxon>Actinomycetota</taxon>
        <taxon>Actinomycetes</taxon>
        <taxon>Micrococcales</taxon>
        <taxon>Micrococcaceae</taxon>
        <taxon>Galactobacter</taxon>
    </lineage>
</organism>
<keyword evidence="6" id="KW-1185">Reference proteome</keyword>
<keyword evidence="1" id="KW-0547">Nucleotide-binding</keyword>
<reference evidence="5 6" key="1">
    <citation type="submission" date="2018-07" db="EMBL/GenBank/DDBJ databases">
        <title>Arthrobacter sp. nov., isolated from raw cow's milk with high bacterial count.</title>
        <authorList>
            <person name="Hahne J."/>
            <person name="Isele D."/>
            <person name="Lipski A."/>
        </authorList>
    </citation>
    <scope>NUCLEOTIDE SEQUENCE [LARGE SCALE GENOMIC DNA]</scope>
    <source>
        <strain evidence="5 6">JZ R-35</strain>
    </source>
</reference>
<comment type="caution">
    <text evidence="5">The sequence shown here is derived from an EMBL/GenBank/DDBJ whole genome shotgun (WGS) entry which is preliminary data.</text>
</comment>
<protein>
    <recommendedName>
        <fullName evidence="4">SF3 helicase domain-containing protein</fullName>
    </recommendedName>
</protein>
<dbReference type="PROSITE" id="PS51206">
    <property type="entry name" value="SF3_HELICASE_1"/>
    <property type="match status" value="1"/>
</dbReference>
<keyword evidence="3" id="KW-0067">ATP-binding</keyword>
<dbReference type="InterPro" id="IPR027417">
    <property type="entry name" value="P-loop_NTPase"/>
</dbReference>
<dbReference type="Proteomes" id="UP000265419">
    <property type="component" value="Unassembled WGS sequence"/>
</dbReference>
<evidence type="ECO:0000259" key="4">
    <source>
        <dbReference type="PROSITE" id="PS51206"/>
    </source>
</evidence>
<dbReference type="PANTHER" id="PTHR35372:SF2">
    <property type="entry name" value="SF3 HELICASE DOMAIN-CONTAINING PROTEIN"/>
    <property type="match status" value="1"/>
</dbReference>
<dbReference type="InterPro" id="IPR014015">
    <property type="entry name" value="Helicase_SF3_DNA-vir"/>
</dbReference>
<evidence type="ECO:0000256" key="2">
    <source>
        <dbReference type="ARBA" id="ARBA00022801"/>
    </source>
</evidence>